<name>A0ABV1XWN5_9ACTN</name>
<evidence type="ECO:0000313" key="1">
    <source>
        <dbReference type="EMBL" id="MER7376018.1"/>
    </source>
</evidence>
<gene>
    <name evidence="1" type="ORF">ABT384_25640</name>
</gene>
<accession>A0ABV1XWN5</accession>
<keyword evidence="2" id="KW-1185">Reference proteome</keyword>
<dbReference type="EMBL" id="JBEPFB010000012">
    <property type="protein sequence ID" value="MER7376018.1"/>
    <property type="molecule type" value="Genomic_DNA"/>
</dbReference>
<dbReference type="RefSeq" id="WP_190072951.1">
    <property type="nucleotide sequence ID" value="NZ_BNBM01000012.1"/>
</dbReference>
<dbReference type="Proteomes" id="UP001486207">
    <property type="component" value="Unassembled WGS sequence"/>
</dbReference>
<comment type="caution">
    <text evidence="1">The sequence shown here is derived from an EMBL/GenBank/DDBJ whole genome shotgun (WGS) entry which is preliminary data.</text>
</comment>
<protein>
    <submittedName>
        <fullName evidence="1">Uncharacterized protein</fullName>
    </submittedName>
</protein>
<reference evidence="1 2" key="1">
    <citation type="submission" date="2024-06" db="EMBL/GenBank/DDBJ databases">
        <title>The Natural Products Discovery Center: Release of the First 8490 Sequenced Strains for Exploring Actinobacteria Biosynthetic Diversity.</title>
        <authorList>
            <person name="Kalkreuter E."/>
            <person name="Kautsar S.A."/>
            <person name="Yang D."/>
            <person name="Bader C.D."/>
            <person name="Teijaro C.N."/>
            <person name="Fluegel L."/>
            <person name="Davis C.M."/>
            <person name="Simpson J.R."/>
            <person name="Lauterbach L."/>
            <person name="Steele A.D."/>
            <person name="Gui C."/>
            <person name="Meng S."/>
            <person name="Li G."/>
            <person name="Viehrig K."/>
            <person name="Ye F."/>
            <person name="Su P."/>
            <person name="Kiefer A.F."/>
            <person name="Nichols A."/>
            <person name="Cepeda A.J."/>
            <person name="Yan W."/>
            <person name="Fan B."/>
            <person name="Jiang Y."/>
            <person name="Adhikari A."/>
            <person name="Zheng C.-J."/>
            <person name="Schuster L."/>
            <person name="Cowan T.M."/>
            <person name="Smanski M.J."/>
            <person name="Chevrette M.G."/>
            <person name="De Carvalho L.P.S."/>
            <person name="Shen B."/>
        </authorList>
    </citation>
    <scope>NUCLEOTIDE SEQUENCE [LARGE SCALE GENOMIC DNA]</scope>
    <source>
        <strain evidence="1 2">NPDC000155</strain>
    </source>
</reference>
<proteinExistence type="predicted"/>
<sequence>MTDAYSPIPELNLLKDFSDGPGEDAFSDGFEFYVYDRPDAGLLEWLCLEGREEEVRGHLDRLTPFAQATGSGSFYALWHCDDRTDPATLPVIRFGDEGDLDVIEGLRDLFRLLAMDDEWFTAWDEEREADPEEEHSPGHEAYVAWLKETFGLTPPTEEEADEILDEGGRKYGVRFVDWLEEFGSPDIDFGSWRKEFADAGR</sequence>
<evidence type="ECO:0000313" key="2">
    <source>
        <dbReference type="Proteomes" id="UP001486207"/>
    </source>
</evidence>
<organism evidence="1 2">
    <name type="scientific">Streptomyces lanatus</name>
    <dbReference type="NCBI Taxonomy" id="66900"/>
    <lineage>
        <taxon>Bacteria</taxon>
        <taxon>Bacillati</taxon>
        <taxon>Actinomycetota</taxon>
        <taxon>Actinomycetes</taxon>
        <taxon>Kitasatosporales</taxon>
        <taxon>Streptomycetaceae</taxon>
        <taxon>Streptomyces</taxon>
    </lineage>
</organism>